<evidence type="ECO:0000313" key="9">
    <source>
        <dbReference type="EMBL" id="MBP2019937.1"/>
    </source>
</evidence>
<accession>A0ABS4JWM7</accession>
<dbReference type="RefSeq" id="WP_209468038.1">
    <property type="nucleotide sequence ID" value="NZ_JAGGLG010000039.1"/>
</dbReference>
<evidence type="ECO:0000256" key="5">
    <source>
        <dbReference type="ARBA" id="ARBA00022827"/>
    </source>
</evidence>
<dbReference type="Gene3D" id="3.30.9.10">
    <property type="entry name" value="D-Amino Acid Oxidase, subunit A, domain 2"/>
    <property type="match status" value="1"/>
</dbReference>
<dbReference type="InterPro" id="IPR031656">
    <property type="entry name" value="DAO_C"/>
</dbReference>
<dbReference type="InterPro" id="IPR038299">
    <property type="entry name" value="DAO_C_sf"/>
</dbReference>
<dbReference type="PRINTS" id="PR01001">
    <property type="entry name" value="FADG3PDH"/>
</dbReference>
<evidence type="ECO:0000256" key="4">
    <source>
        <dbReference type="ARBA" id="ARBA00022798"/>
    </source>
</evidence>
<evidence type="ECO:0000313" key="10">
    <source>
        <dbReference type="Proteomes" id="UP001519289"/>
    </source>
</evidence>
<dbReference type="InterPro" id="IPR000447">
    <property type="entry name" value="G3P_DH_FAD-dep"/>
</dbReference>
<proteinExistence type="inferred from homology"/>
<keyword evidence="5" id="KW-0274">FAD</keyword>
<keyword evidence="4" id="KW-0319">Glycerol metabolism</keyword>
<dbReference type="GO" id="GO:0004368">
    <property type="term" value="F:glycerol-3-phosphate dehydrogenase (quinone) activity"/>
    <property type="evidence" value="ECO:0007669"/>
    <property type="project" value="UniProtKB-EC"/>
</dbReference>
<dbReference type="PANTHER" id="PTHR11985:SF35">
    <property type="entry name" value="ANAEROBIC GLYCEROL-3-PHOSPHATE DEHYDROGENASE SUBUNIT A"/>
    <property type="match status" value="1"/>
</dbReference>
<dbReference type="EMBL" id="JAGGLG010000039">
    <property type="protein sequence ID" value="MBP2019937.1"/>
    <property type="molecule type" value="Genomic_DNA"/>
</dbReference>
<dbReference type="SUPFAM" id="SSF51905">
    <property type="entry name" value="FAD/NAD(P)-binding domain"/>
    <property type="match status" value="1"/>
</dbReference>
<keyword evidence="6 9" id="KW-0560">Oxidoreductase</keyword>
<evidence type="ECO:0000256" key="1">
    <source>
        <dbReference type="ARBA" id="ARBA00001974"/>
    </source>
</evidence>
<comment type="caution">
    <text evidence="9">The sequence shown here is derived from an EMBL/GenBank/DDBJ whole genome shotgun (WGS) entry which is preliminary data.</text>
</comment>
<dbReference type="Proteomes" id="UP001519289">
    <property type="component" value="Unassembled WGS sequence"/>
</dbReference>
<feature type="domain" description="Alpha-glycerophosphate oxidase C-terminal" evidence="8">
    <location>
        <begin position="400"/>
        <end position="516"/>
    </location>
</feature>
<evidence type="ECO:0000256" key="6">
    <source>
        <dbReference type="ARBA" id="ARBA00023002"/>
    </source>
</evidence>
<dbReference type="PANTHER" id="PTHR11985">
    <property type="entry name" value="GLYCEROL-3-PHOSPHATE DEHYDROGENASE"/>
    <property type="match status" value="1"/>
</dbReference>
<keyword evidence="10" id="KW-1185">Reference proteome</keyword>
<dbReference type="EC" id="1.1.5.3" evidence="9"/>
<comment type="similarity">
    <text evidence="2">Belongs to the FAD-dependent glycerol-3-phosphate dehydrogenase family.</text>
</comment>
<evidence type="ECO:0000259" key="8">
    <source>
        <dbReference type="Pfam" id="PF16901"/>
    </source>
</evidence>
<dbReference type="Pfam" id="PF01266">
    <property type="entry name" value="DAO"/>
    <property type="match status" value="1"/>
</dbReference>
<organism evidence="9 10">
    <name type="scientific">Symbiobacterium terraclitae</name>
    <dbReference type="NCBI Taxonomy" id="557451"/>
    <lineage>
        <taxon>Bacteria</taxon>
        <taxon>Bacillati</taxon>
        <taxon>Bacillota</taxon>
        <taxon>Clostridia</taxon>
        <taxon>Eubacteriales</taxon>
        <taxon>Symbiobacteriaceae</taxon>
        <taxon>Symbiobacterium</taxon>
    </lineage>
</organism>
<protein>
    <submittedName>
        <fullName evidence="9">Glycerol-3-phosphate dehydrogenase</fullName>
        <ecNumber evidence="9">1.1.5.3</ecNumber>
    </submittedName>
</protein>
<dbReference type="InterPro" id="IPR006076">
    <property type="entry name" value="FAD-dep_OxRdtase"/>
</dbReference>
<dbReference type="Gene3D" id="1.10.8.870">
    <property type="entry name" value="Alpha-glycerophosphate oxidase, cap domain"/>
    <property type="match status" value="1"/>
</dbReference>
<keyword evidence="3" id="KW-0285">Flavoprotein</keyword>
<dbReference type="Gene3D" id="3.50.50.60">
    <property type="entry name" value="FAD/NAD(P)-binding domain"/>
    <property type="match status" value="1"/>
</dbReference>
<gene>
    <name evidence="9" type="ORF">J2Z79_003384</name>
</gene>
<evidence type="ECO:0000256" key="3">
    <source>
        <dbReference type="ARBA" id="ARBA00022630"/>
    </source>
</evidence>
<name>A0ABS4JWM7_9FIRM</name>
<comment type="cofactor">
    <cofactor evidence="1">
        <name>FAD</name>
        <dbReference type="ChEBI" id="CHEBI:57692"/>
    </cofactor>
</comment>
<evidence type="ECO:0000256" key="2">
    <source>
        <dbReference type="ARBA" id="ARBA00007330"/>
    </source>
</evidence>
<sequence length="543" mass="59224">MNRTEMIQRLASEPFDLLVVGGGITGAGVAREAALRGLKVGLVEANDFAYATSSRSTKLIHGGLRYLKNFEFRLVRESVVERQNLLFMAPHLVKATEFLFPVYEGDPDPLWMLHVGLTLYDWFAGRTNPIPHRMLKPGPLREREPWLRADRLQGGALYADCRTDDGRLTLEVIQSAAAHGAAVANYVKLTGFRKDGRGQIVGATVADQLSGEAFDVRASRVVAAAGPWADAVRRLDDPGAPSILRLTKGVHLVVPHRRLPIRHAVVMRGRDGRMMFAVPSGDCTYIGTTDTDHHGDPAAYSIARADVDYVVDAARRLFPEAGLSEEDIIAGWSGFRPLLKPENEANPSATSRDYKLFRTDSGLVTVGGGKLTAFRAMASHIVDDVFPATRSEAHLAASTALLPGAQGKLPDEQQKRRLAGEIGTAGSLIDRLADRYGTALAQVADEARAVSAPDPELRWRLAQARHAVKAEMAVHLLDVVQRRTDLMLFTPHNGRPYLPALADEMGALLGWSEAQKQAEIAATERELDAMFAWKRENGATAAV</sequence>
<evidence type="ECO:0000259" key="7">
    <source>
        <dbReference type="Pfam" id="PF01266"/>
    </source>
</evidence>
<dbReference type="Pfam" id="PF16901">
    <property type="entry name" value="DAO_C"/>
    <property type="match status" value="1"/>
</dbReference>
<dbReference type="InterPro" id="IPR036188">
    <property type="entry name" value="FAD/NAD-bd_sf"/>
</dbReference>
<reference evidence="9 10" key="1">
    <citation type="submission" date="2021-03" db="EMBL/GenBank/DDBJ databases">
        <title>Genomic Encyclopedia of Type Strains, Phase IV (KMG-IV): sequencing the most valuable type-strain genomes for metagenomic binning, comparative biology and taxonomic classification.</title>
        <authorList>
            <person name="Goeker M."/>
        </authorList>
    </citation>
    <scope>NUCLEOTIDE SEQUENCE [LARGE SCALE GENOMIC DNA]</scope>
    <source>
        <strain evidence="9 10">DSM 27138</strain>
    </source>
</reference>
<feature type="domain" description="FAD dependent oxidoreductase" evidence="7">
    <location>
        <begin position="16"/>
        <end position="349"/>
    </location>
</feature>